<reference evidence="5" key="1">
    <citation type="submission" date="2016-06" db="UniProtKB">
        <authorList>
            <consortium name="WormBaseParasite"/>
        </authorList>
    </citation>
    <scope>IDENTIFICATION</scope>
</reference>
<organism evidence="4 5">
    <name type="scientific">Toxocara canis</name>
    <name type="common">Canine roundworm</name>
    <dbReference type="NCBI Taxonomy" id="6265"/>
    <lineage>
        <taxon>Eukaryota</taxon>
        <taxon>Metazoa</taxon>
        <taxon>Ecdysozoa</taxon>
        <taxon>Nematoda</taxon>
        <taxon>Chromadorea</taxon>
        <taxon>Rhabditida</taxon>
        <taxon>Spirurina</taxon>
        <taxon>Ascaridomorpha</taxon>
        <taxon>Ascaridoidea</taxon>
        <taxon>Toxocaridae</taxon>
        <taxon>Toxocara</taxon>
    </lineage>
</organism>
<gene>
    <name evidence="3" type="ORF">TCNE_LOCUS6742</name>
</gene>
<protein>
    <submittedName>
        <fullName evidence="5">CCDC50_N domain-containing protein</fullName>
    </submittedName>
</protein>
<dbReference type="Proteomes" id="UP000050794">
    <property type="component" value="Unassembled WGS sequence"/>
</dbReference>
<proteinExistence type="predicted"/>
<accession>A0A183UE22</accession>
<feature type="region of interest" description="Disordered" evidence="2">
    <location>
        <begin position="58"/>
        <end position="93"/>
    </location>
</feature>
<keyword evidence="4" id="KW-1185">Reference proteome</keyword>
<sequence length="472" mass="55854">MRYGKIYFYDRMGNRVNDTRQEAIRGFDAFDVPNFRPPSDDSLTKTYGVGKKYEMQITRPPFQTPPPEIHERRTPVVTPPPIRGVYPVETPPPMDNVTDSELLLGHLTRNNGLESTTAARYNEVFPEDPIPFSCVEETEAPPLSKYDESTKGLGGVADGINVCDIHSADDKTNYREREEEDLCERCKYEQRHMDAMNAELERRQHENIRTVERTQRYADDIAAKEAKFHVVEESRRSELEAHIDSVNEQLINQRLAFREPHFEEIPILGGSEERGGASKDDKLRYKEDLDRQILAQEREIRMAQEKHDRDQLKKFHSLQIQLNAQKRNTVDEPWWVQRPDEHGWREWRLRAHSSQLERNHRQQDSLQRLADFKRRLEQEDEQARNEQKLRYDALREKIHEQSELIRQRVEHARGIARPLNESVVDAWKREWKRNDQRYRILQEGEGRKSYLETIGLERVKRCRRCLRPIGTL</sequence>
<name>A0A183UE22_TOXCA</name>
<evidence type="ECO:0000313" key="5">
    <source>
        <dbReference type="WBParaSite" id="TCNE_0000674201-mRNA-1"/>
    </source>
</evidence>
<evidence type="ECO:0000256" key="2">
    <source>
        <dbReference type="SAM" id="MobiDB-lite"/>
    </source>
</evidence>
<dbReference type="EMBL" id="UYWY01019547">
    <property type="protein sequence ID" value="VDM38063.1"/>
    <property type="molecule type" value="Genomic_DNA"/>
</dbReference>
<dbReference type="AlphaFoldDB" id="A0A183UE22"/>
<evidence type="ECO:0000256" key="1">
    <source>
        <dbReference type="SAM" id="Coils"/>
    </source>
</evidence>
<evidence type="ECO:0000313" key="3">
    <source>
        <dbReference type="EMBL" id="VDM38063.1"/>
    </source>
</evidence>
<reference evidence="3 4" key="2">
    <citation type="submission" date="2018-11" db="EMBL/GenBank/DDBJ databases">
        <authorList>
            <consortium name="Pathogen Informatics"/>
        </authorList>
    </citation>
    <scope>NUCLEOTIDE SEQUENCE [LARGE SCALE GENOMIC DNA]</scope>
</reference>
<feature type="coiled-coil region" evidence="1">
    <location>
        <begin position="362"/>
        <end position="404"/>
    </location>
</feature>
<keyword evidence="1" id="KW-0175">Coiled coil</keyword>
<evidence type="ECO:0000313" key="4">
    <source>
        <dbReference type="Proteomes" id="UP000050794"/>
    </source>
</evidence>
<dbReference type="WBParaSite" id="TCNE_0000674201-mRNA-1">
    <property type="protein sequence ID" value="TCNE_0000674201-mRNA-1"/>
    <property type="gene ID" value="TCNE_0000674201"/>
</dbReference>